<gene>
    <name evidence="1" type="ORF">METZ01_LOCUS391066</name>
</gene>
<evidence type="ECO:0000313" key="1">
    <source>
        <dbReference type="EMBL" id="SVD38212.1"/>
    </source>
</evidence>
<reference evidence="1" key="1">
    <citation type="submission" date="2018-05" db="EMBL/GenBank/DDBJ databases">
        <authorList>
            <person name="Lanie J.A."/>
            <person name="Ng W.-L."/>
            <person name="Kazmierczak K.M."/>
            <person name="Andrzejewski T.M."/>
            <person name="Davidsen T.M."/>
            <person name="Wayne K.J."/>
            <person name="Tettelin H."/>
            <person name="Glass J.I."/>
            <person name="Rusch D."/>
            <person name="Podicherti R."/>
            <person name="Tsui H.-C.T."/>
            <person name="Winkler M.E."/>
        </authorList>
    </citation>
    <scope>NUCLEOTIDE SEQUENCE</scope>
</reference>
<dbReference type="EMBL" id="UINC01147092">
    <property type="protein sequence ID" value="SVD38212.1"/>
    <property type="molecule type" value="Genomic_DNA"/>
</dbReference>
<proteinExistence type="predicted"/>
<sequence>MISTRIIASRKDGGKKKVLAQDVSSFSAPNEFMFNTTAYNQLVQILSKVEGL</sequence>
<dbReference type="AlphaFoldDB" id="A0A382UVC7"/>
<organism evidence="1">
    <name type="scientific">marine metagenome</name>
    <dbReference type="NCBI Taxonomy" id="408172"/>
    <lineage>
        <taxon>unclassified sequences</taxon>
        <taxon>metagenomes</taxon>
        <taxon>ecological metagenomes</taxon>
    </lineage>
</organism>
<protein>
    <submittedName>
        <fullName evidence="1">Uncharacterized protein</fullName>
    </submittedName>
</protein>
<name>A0A382UVC7_9ZZZZ</name>
<accession>A0A382UVC7</accession>